<comment type="caution">
    <text evidence="4">The sequence shown here is derived from an EMBL/GenBank/DDBJ whole genome shotgun (WGS) entry which is preliminary data.</text>
</comment>
<feature type="compositionally biased region" description="Basic and acidic residues" evidence="3">
    <location>
        <begin position="218"/>
        <end position="230"/>
    </location>
</feature>
<feature type="compositionally biased region" description="Low complexity" evidence="3">
    <location>
        <begin position="25"/>
        <end position="38"/>
    </location>
</feature>
<dbReference type="GO" id="GO:0005886">
    <property type="term" value="C:plasma membrane"/>
    <property type="evidence" value="ECO:0007669"/>
    <property type="project" value="TreeGrafter"/>
</dbReference>
<evidence type="ECO:0000256" key="3">
    <source>
        <dbReference type="SAM" id="MobiDB-lite"/>
    </source>
</evidence>
<dbReference type="GO" id="GO:0006820">
    <property type="term" value="P:monoatomic anion transport"/>
    <property type="evidence" value="ECO:0007669"/>
    <property type="project" value="TreeGrafter"/>
</dbReference>
<gene>
    <name evidence="4" type="ORF">ACMD2_22370</name>
</gene>
<dbReference type="InterPro" id="IPR016688">
    <property type="entry name" value="MscS-like_plants/fungi"/>
</dbReference>
<dbReference type="PANTHER" id="PTHR31618:SF1">
    <property type="entry name" value="EF-HAND DOMAIN-CONTAINING PROTEIN"/>
    <property type="match status" value="1"/>
</dbReference>
<evidence type="ECO:0000256" key="1">
    <source>
        <dbReference type="ARBA" id="ARBA00004141"/>
    </source>
</evidence>
<sequence>MDSLRKPKHSYGGPVVEHAQEDARCSSTTTTATRSCRSPVRRPPFLHAEERARPNANLWREGSYDFWREAAAAAAGEEVMQWLQLQESARTAVAAISSFLRKQRASGAEVSLDMDIETDELRSAQLLTPPLVNPRRPLPPLPALLDTMRSSASTAAIIMPPPPPRREAAAASEAAAQSSNREFRRSPSLARVKSAVEVARPSRAHATPAKANQQHNIKSNDNERGSERTPNKSGMMRRGRPVLGRRHPDEFKRGKIGALTSLQWLSSSSSSRLSCATSRSRSPGRDAVAPHPVEMGALASSSSAGRLVSGWFNPRSSSSSSKRNFLPPQAPWRKAVQNWPWLGLVLLSWHFMFDKRRPSLRDKVLVCSSSPRSSASSDAAPQGARVVVHVSTYFDRIQDALFNQYVVETLSGPPLIEAQQEQYEEDRMMADLQKLQNAGATLPNDLKAATLPNKSGQAAGVGGQGGAVPKNGQIGGIKLSWSGGSKQQQQQQEQQQEDVIRIDQLHKLNQKNISAWNMKRLMKMVRYGTLTTLHEKIPQATGGEDDSTMKIRSEYEAKVAARKIFKNVARPGSK</sequence>
<dbReference type="PANTHER" id="PTHR31618">
    <property type="entry name" value="MECHANOSENSITIVE ION CHANNEL PROTEIN 5"/>
    <property type="match status" value="1"/>
</dbReference>
<proteinExistence type="inferred from homology"/>
<evidence type="ECO:0000256" key="2">
    <source>
        <dbReference type="ARBA" id="ARBA00008017"/>
    </source>
</evidence>
<comment type="similarity">
    <text evidence="2">Belongs to the MscS (TC 1.A.23) family.</text>
</comment>
<dbReference type="GO" id="GO:0008381">
    <property type="term" value="F:mechanosensitive monoatomic ion channel activity"/>
    <property type="evidence" value="ECO:0007669"/>
    <property type="project" value="TreeGrafter"/>
</dbReference>
<evidence type="ECO:0000313" key="4">
    <source>
        <dbReference type="EMBL" id="OAY83751.1"/>
    </source>
</evidence>
<evidence type="ECO:0000313" key="5">
    <source>
        <dbReference type="Proteomes" id="UP000092600"/>
    </source>
</evidence>
<dbReference type="AlphaFoldDB" id="A0A199W3D6"/>
<dbReference type="Proteomes" id="UP000092600">
    <property type="component" value="Unassembled WGS sequence"/>
</dbReference>
<name>A0A199W3D6_ANACO</name>
<accession>A0A199W3D6</accession>
<feature type="region of interest" description="Disordered" evidence="3">
    <location>
        <begin position="155"/>
        <end position="254"/>
    </location>
</feature>
<dbReference type="STRING" id="4615.A0A199W3D6"/>
<protein>
    <submittedName>
        <fullName evidence="4">Mechanosensitive ion channel protein 8</fullName>
    </submittedName>
</protein>
<feature type="region of interest" description="Disordered" evidence="3">
    <location>
        <begin position="1"/>
        <end position="40"/>
    </location>
</feature>
<reference evidence="4 5" key="1">
    <citation type="journal article" date="2016" name="DNA Res.">
        <title>The draft genome of MD-2 pineapple using hybrid error correction of long reads.</title>
        <authorList>
            <person name="Redwan R.M."/>
            <person name="Saidin A."/>
            <person name="Kumar S.V."/>
        </authorList>
    </citation>
    <scope>NUCLEOTIDE SEQUENCE [LARGE SCALE GENOMIC DNA]</scope>
    <source>
        <strain evidence="5">cv. MD2</strain>
        <tissue evidence="4">Leaf</tissue>
    </source>
</reference>
<feature type="compositionally biased region" description="Basic residues" evidence="3">
    <location>
        <begin position="235"/>
        <end position="245"/>
    </location>
</feature>
<comment type="subcellular location">
    <subcellularLocation>
        <location evidence="1">Membrane</location>
        <topology evidence="1">Multi-pass membrane protein</topology>
    </subcellularLocation>
</comment>
<feature type="compositionally biased region" description="Low complexity" evidence="3">
    <location>
        <begin position="169"/>
        <end position="179"/>
    </location>
</feature>
<dbReference type="EMBL" id="LSRQ01000312">
    <property type="protein sequence ID" value="OAY83751.1"/>
    <property type="molecule type" value="Genomic_DNA"/>
</dbReference>
<organism evidence="4 5">
    <name type="scientific">Ananas comosus</name>
    <name type="common">Pineapple</name>
    <name type="synonym">Ananas ananas</name>
    <dbReference type="NCBI Taxonomy" id="4615"/>
    <lineage>
        <taxon>Eukaryota</taxon>
        <taxon>Viridiplantae</taxon>
        <taxon>Streptophyta</taxon>
        <taxon>Embryophyta</taxon>
        <taxon>Tracheophyta</taxon>
        <taxon>Spermatophyta</taxon>
        <taxon>Magnoliopsida</taxon>
        <taxon>Liliopsida</taxon>
        <taxon>Poales</taxon>
        <taxon>Bromeliaceae</taxon>
        <taxon>Bromelioideae</taxon>
        <taxon>Ananas</taxon>
    </lineage>
</organism>